<evidence type="ECO:0000313" key="2">
    <source>
        <dbReference type="EMBL" id="OEV10821.1"/>
    </source>
</evidence>
<evidence type="ECO:0000256" key="1">
    <source>
        <dbReference type="SAM" id="SignalP"/>
    </source>
</evidence>
<dbReference type="CDD" id="cd00161">
    <property type="entry name" value="beta-trefoil_Ricin-like"/>
    <property type="match status" value="1"/>
</dbReference>
<feature type="signal peptide" evidence="1">
    <location>
        <begin position="1"/>
        <end position="20"/>
    </location>
</feature>
<comment type="caution">
    <text evidence="2">The sequence shown here is derived from an EMBL/GenBank/DDBJ whole genome shotgun (WGS) entry which is preliminary data.</text>
</comment>
<evidence type="ECO:0000313" key="3">
    <source>
        <dbReference type="Proteomes" id="UP000176005"/>
    </source>
</evidence>
<dbReference type="AlphaFoldDB" id="A0A1E7L3W5"/>
<keyword evidence="3" id="KW-1185">Reference proteome</keyword>
<organism evidence="2 3">
    <name type="scientific">Streptomyces nanshensis</name>
    <dbReference type="NCBI Taxonomy" id="518642"/>
    <lineage>
        <taxon>Bacteria</taxon>
        <taxon>Bacillati</taxon>
        <taxon>Actinomycetota</taxon>
        <taxon>Actinomycetes</taxon>
        <taxon>Kitasatosporales</taxon>
        <taxon>Streptomycetaceae</taxon>
        <taxon>Streptomyces</taxon>
    </lineage>
</organism>
<gene>
    <name evidence="2" type="ORF">AN218_15790</name>
</gene>
<sequence>MAAGGAALVFTGVSASPAQAAPPTGRDVIISNYASNWYLSTDHQTVAHGQRTQIWDRDPMANNGAGSVWRISPRGDGTYSISPSEPFGAGSRYCLSDEKGTGDGEGAVWVRDCNSGDARQSWLIEETSSRSYVHTIVPAGHRDYALGPYRAQSASDTYVNVTRKFGRTPATAQMWKINYA</sequence>
<name>A0A1E7L3W5_9ACTN</name>
<dbReference type="PROSITE" id="PS50231">
    <property type="entry name" value="RICIN_B_LECTIN"/>
    <property type="match status" value="1"/>
</dbReference>
<dbReference type="Gene3D" id="2.80.10.50">
    <property type="match status" value="1"/>
</dbReference>
<dbReference type="InterPro" id="IPR035992">
    <property type="entry name" value="Ricin_B-like_lectins"/>
</dbReference>
<proteinExistence type="predicted"/>
<accession>A0A1E7L3W5</accession>
<reference evidence="2 3" key="1">
    <citation type="journal article" date="2016" name="Front. Microbiol.">
        <title>Comparative Genomics Analysis of Streptomyces Species Reveals Their Adaptation to the Marine Environment and Their Diversity at the Genomic Level.</title>
        <authorList>
            <person name="Tian X."/>
            <person name="Zhang Z."/>
            <person name="Yang T."/>
            <person name="Chen M."/>
            <person name="Li J."/>
            <person name="Chen F."/>
            <person name="Yang J."/>
            <person name="Li W."/>
            <person name="Zhang B."/>
            <person name="Zhang Z."/>
            <person name="Wu J."/>
            <person name="Zhang C."/>
            <person name="Long L."/>
            <person name="Xiao J."/>
        </authorList>
    </citation>
    <scope>NUCLEOTIDE SEQUENCE [LARGE SCALE GENOMIC DNA]</scope>
    <source>
        <strain evidence="2 3">SCSIO 10429</strain>
    </source>
</reference>
<keyword evidence="1" id="KW-0732">Signal</keyword>
<feature type="chain" id="PRO_5009197071" evidence="1">
    <location>
        <begin position="21"/>
        <end position="180"/>
    </location>
</feature>
<dbReference type="EMBL" id="LJGW01000268">
    <property type="protein sequence ID" value="OEV10821.1"/>
    <property type="molecule type" value="Genomic_DNA"/>
</dbReference>
<dbReference type="Proteomes" id="UP000176005">
    <property type="component" value="Unassembled WGS sequence"/>
</dbReference>
<dbReference type="SUPFAM" id="SSF50370">
    <property type="entry name" value="Ricin B-like lectins"/>
    <property type="match status" value="1"/>
</dbReference>
<protein>
    <submittedName>
        <fullName evidence="2">Uncharacterized protein</fullName>
    </submittedName>
</protein>